<name>A0A1H0PYJ8_9CLOT</name>
<feature type="transmembrane region" description="Helical" evidence="1">
    <location>
        <begin position="790"/>
        <end position="807"/>
    </location>
</feature>
<dbReference type="Proteomes" id="UP000198597">
    <property type="component" value="Unassembled WGS sequence"/>
</dbReference>
<evidence type="ECO:0000259" key="3">
    <source>
        <dbReference type="Pfam" id="PF17802"/>
    </source>
</evidence>
<dbReference type="STRING" id="94869.SAMN04488529_102126"/>
<dbReference type="InterPro" id="IPR047589">
    <property type="entry name" value="DUF11_rpt"/>
</dbReference>
<dbReference type="GO" id="GO:0005518">
    <property type="term" value="F:collagen binding"/>
    <property type="evidence" value="ECO:0007669"/>
    <property type="project" value="InterPro"/>
</dbReference>
<dbReference type="Gene3D" id="2.60.40.1290">
    <property type="match status" value="1"/>
</dbReference>
<protein>
    <submittedName>
        <fullName evidence="4">LPXTG-motif cell wall anchor domain-containing protein/conserved repeat domain-containing protein</fullName>
    </submittedName>
</protein>
<sequence length="812" mass="91952">MIKKSLKKSVVLLAIVSVILINALAIPVSAFTSSVLDVKVLLDKNTYSDGEEISFMVEYKVKGNIGNIKENDSLVFKLPEEFKNFKLIYPKEHFKDMKTEGDITTLTFGENAYKAVQGYIKIKALVSKGGTEEKKTIEVQVNGKLITSVDIVLKPTEPIIVDPVKPSVIVDRELLKDIDGHVGFDNDGNTIGEVSGQIVGKIKQYTIYVNEKYSNLGKARIIDNMPDDMELITESVKIIKVDRENKQIDITNDGMVSKNNKVLDIQLGDINCKYIISYESKITKELLKYTNTAVLYKDNTSIKSTVVLNKVVGEEKVLSKSSYATDKGKDKDGGIINVTSIGQVVKYRIDVNENGSSLQNVILEDIIPKGMEVNRESINIGTYDLNRNFNWITEKMKNKISVENGKIIINFGDIKDHYVVIYEMKVVSRELNYENKAKLKYNNKIEDVGDIIKYDRTAGAINAEKSVDKKQIKHLEDQKAIYSIVFDCFGLFDKDYLTVTDDIDKRLEILNIEAPEGFTTSIDKNTNIVKIINDKRPLLYGERIEIKIYVDFKNVEDGTIVRNIAKINDIPTNEVSTAKGFKFEAKKIDENDKNKVLEGARFILKDKDKNTIKEIVSDNNGMIRSYLEEPGIYYLQEIKAPKGYKIDGKDHRIEILKDDIGKVIKLKDIENEVSIINYSEIEEVVKEETTEELTGEEIKPEKIDPTKEEDVLVKPKIIKPQILVNEIEEEVKEETTTELTGEEIKPEKIEPTKEEEVLVSPEIIKSQILVEEKQEEKTKINIPNTGDSSMLGYIGVLLIGIVSLIIFNKKRK</sequence>
<dbReference type="InterPro" id="IPR013783">
    <property type="entry name" value="Ig-like_fold"/>
</dbReference>
<dbReference type="Pfam" id="PF05737">
    <property type="entry name" value="Collagen_bind"/>
    <property type="match status" value="1"/>
</dbReference>
<dbReference type="OrthoDB" id="3194789at2"/>
<dbReference type="InterPro" id="IPR008966">
    <property type="entry name" value="Adhesion_dom_sf"/>
</dbReference>
<dbReference type="NCBIfam" id="TIGR01451">
    <property type="entry name" value="B_ant_repeat"/>
    <property type="match status" value="1"/>
</dbReference>
<evidence type="ECO:0000259" key="2">
    <source>
        <dbReference type="Pfam" id="PF05737"/>
    </source>
</evidence>
<dbReference type="EMBL" id="FNJM01000002">
    <property type="protein sequence ID" value="SDP10183.1"/>
    <property type="molecule type" value="Genomic_DNA"/>
</dbReference>
<keyword evidence="1" id="KW-0472">Membrane</keyword>
<proteinExistence type="predicted"/>
<dbReference type="Gene3D" id="2.60.40.10">
    <property type="entry name" value="Immunoglobulins"/>
    <property type="match status" value="1"/>
</dbReference>
<dbReference type="SUPFAM" id="SSF49401">
    <property type="entry name" value="Bacterial adhesins"/>
    <property type="match status" value="2"/>
</dbReference>
<gene>
    <name evidence="4" type="ORF">SAMN04488529_102126</name>
</gene>
<keyword evidence="5" id="KW-1185">Reference proteome</keyword>
<keyword evidence="1" id="KW-1133">Transmembrane helix</keyword>
<dbReference type="InterPro" id="IPR008456">
    <property type="entry name" value="Collagen-bd_dom"/>
</dbReference>
<feature type="domain" description="SpaA-like prealbumin fold" evidence="3">
    <location>
        <begin position="582"/>
        <end position="664"/>
    </location>
</feature>
<accession>A0A1H0PYJ8</accession>
<dbReference type="AlphaFoldDB" id="A0A1H0PYJ8"/>
<dbReference type="NCBIfam" id="TIGR01167">
    <property type="entry name" value="LPXTG_anchor"/>
    <property type="match status" value="1"/>
</dbReference>
<evidence type="ECO:0000313" key="4">
    <source>
        <dbReference type="EMBL" id="SDP10183.1"/>
    </source>
</evidence>
<dbReference type="Pfam" id="PF17802">
    <property type="entry name" value="SpaA"/>
    <property type="match status" value="1"/>
</dbReference>
<dbReference type="SUPFAM" id="SSF49478">
    <property type="entry name" value="Cna protein B-type domain"/>
    <property type="match status" value="1"/>
</dbReference>
<dbReference type="InterPro" id="IPR041033">
    <property type="entry name" value="SpaA_PFL_dom_1"/>
</dbReference>
<reference evidence="4 5" key="1">
    <citation type="submission" date="2016-10" db="EMBL/GenBank/DDBJ databases">
        <authorList>
            <person name="de Groot N.N."/>
        </authorList>
    </citation>
    <scope>NUCLEOTIDE SEQUENCE [LARGE SCALE GENOMIC DNA]</scope>
    <source>
        <strain evidence="4 5">DSM 12272</strain>
    </source>
</reference>
<dbReference type="RefSeq" id="WP_089966809.1">
    <property type="nucleotide sequence ID" value="NZ_FNJM01000002.1"/>
</dbReference>
<feature type="domain" description="Collagen binding" evidence="2">
    <location>
        <begin position="343"/>
        <end position="443"/>
    </location>
</feature>
<evidence type="ECO:0000256" key="1">
    <source>
        <dbReference type="SAM" id="Phobius"/>
    </source>
</evidence>
<organism evidence="4 5">
    <name type="scientific">Clostridium gasigenes</name>
    <dbReference type="NCBI Taxonomy" id="94869"/>
    <lineage>
        <taxon>Bacteria</taxon>
        <taxon>Bacillati</taxon>
        <taxon>Bacillota</taxon>
        <taxon>Clostridia</taxon>
        <taxon>Eubacteriales</taxon>
        <taxon>Clostridiaceae</taxon>
        <taxon>Clostridium</taxon>
    </lineage>
</organism>
<evidence type="ECO:0000313" key="5">
    <source>
        <dbReference type="Proteomes" id="UP000198597"/>
    </source>
</evidence>
<keyword evidence="1" id="KW-0812">Transmembrane</keyword>